<dbReference type="SUPFAM" id="SSF51230">
    <property type="entry name" value="Single hybrid motif"/>
    <property type="match status" value="1"/>
</dbReference>
<evidence type="ECO:0000313" key="5">
    <source>
        <dbReference type="Proteomes" id="UP001524944"/>
    </source>
</evidence>
<dbReference type="Gene3D" id="2.40.50.100">
    <property type="match status" value="1"/>
</dbReference>
<feature type="domain" description="Lipoyl-binding" evidence="3">
    <location>
        <begin position="57"/>
        <end position="132"/>
    </location>
</feature>
<dbReference type="CDD" id="cd06850">
    <property type="entry name" value="biotinyl_domain"/>
    <property type="match status" value="1"/>
</dbReference>
<proteinExistence type="predicted"/>
<dbReference type="EMBL" id="JANPWE010000006">
    <property type="protein sequence ID" value="MCR6546333.1"/>
    <property type="molecule type" value="Genomic_DNA"/>
</dbReference>
<dbReference type="PROSITE" id="PS50968">
    <property type="entry name" value="BIOTINYL_LIPOYL"/>
    <property type="match status" value="1"/>
</dbReference>
<sequence length="132" mass="13671">MRKFHVVVNGETFEVEIEEVKNAGQNAAGPAPVKIAADVPKAPPAQPAATKPAAPKPAASGAANEVTSPLPGTILNVIAKEGQDVQTNELVLIVEAMKMENEIVAPFAGTIQGIHVKKGDSVQAGDLLFTLK</sequence>
<reference evidence="4 5" key="1">
    <citation type="submission" date="2022-08" db="EMBL/GenBank/DDBJ databases">
        <title>Proteogenomics of the novel Dehalobacterium formicoaceticum strain EZ94 highlights a key role of methyltransferases during anaerobic dichloromethane degradation.</title>
        <authorList>
            <person name="Wasmund K."/>
        </authorList>
    </citation>
    <scope>NUCLEOTIDE SEQUENCE [LARGE SCALE GENOMIC DNA]</scope>
    <source>
        <strain evidence="4 5">EZ94</strain>
    </source>
</reference>
<dbReference type="InterPro" id="IPR050709">
    <property type="entry name" value="Biotin_Carboxyl_Carrier/Decarb"/>
</dbReference>
<organism evidence="4 5">
    <name type="scientific">Dehalobacterium formicoaceticum</name>
    <dbReference type="NCBI Taxonomy" id="51515"/>
    <lineage>
        <taxon>Bacteria</taxon>
        <taxon>Bacillati</taxon>
        <taxon>Bacillota</taxon>
        <taxon>Clostridia</taxon>
        <taxon>Eubacteriales</taxon>
        <taxon>Peptococcaceae</taxon>
        <taxon>Dehalobacterium</taxon>
    </lineage>
</organism>
<evidence type="ECO:0000256" key="1">
    <source>
        <dbReference type="ARBA" id="ARBA00023267"/>
    </source>
</evidence>
<dbReference type="PROSITE" id="PS00188">
    <property type="entry name" value="BIOTIN"/>
    <property type="match status" value="1"/>
</dbReference>
<feature type="compositionally biased region" description="Low complexity" evidence="2">
    <location>
        <begin position="47"/>
        <end position="63"/>
    </location>
</feature>
<dbReference type="Proteomes" id="UP001524944">
    <property type="component" value="Unassembled WGS sequence"/>
</dbReference>
<accession>A0ABT1Y627</accession>
<dbReference type="PANTHER" id="PTHR45266">
    <property type="entry name" value="OXALOACETATE DECARBOXYLASE ALPHA CHAIN"/>
    <property type="match status" value="1"/>
</dbReference>
<dbReference type="RefSeq" id="WP_089611833.1">
    <property type="nucleotide sequence ID" value="NZ_CP022121.1"/>
</dbReference>
<comment type="caution">
    <text evidence="4">The sequence shown here is derived from an EMBL/GenBank/DDBJ whole genome shotgun (WGS) entry which is preliminary data.</text>
</comment>
<keyword evidence="1" id="KW-0092">Biotin</keyword>
<gene>
    <name evidence="4" type="ORF">NVS47_12560</name>
</gene>
<dbReference type="PANTHER" id="PTHR45266:SF3">
    <property type="entry name" value="OXALOACETATE DECARBOXYLASE ALPHA CHAIN"/>
    <property type="match status" value="1"/>
</dbReference>
<dbReference type="InterPro" id="IPR011053">
    <property type="entry name" value="Single_hybrid_motif"/>
</dbReference>
<dbReference type="Pfam" id="PF00364">
    <property type="entry name" value="Biotin_lipoyl"/>
    <property type="match status" value="1"/>
</dbReference>
<dbReference type="InterPro" id="IPR001882">
    <property type="entry name" value="Biotin_BS"/>
</dbReference>
<protein>
    <submittedName>
        <fullName evidence="4">Biotin/lipoyl-binding protein</fullName>
    </submittedName>
</protein>
<evidence type="ECO:0000256" key="2">
    <source>
        <dbReference type="SAM" id="MobiDB-lite"/>
    </source>
</evidence>
<evidence type="ECO:0000313" key="4">
    <source>
        <dbReference type="EMBL" id="MCR6546333.1"/>
    </source>
</evidence>
<keyword evidence="5" id="KW-1185">Reference proteome</keyword>
<dbReference type="InterPro" id="IPR000089">
    <property type="entry name" value="Biotin_lipoyl"/>
</dbReference>
<feature type="region of interest" description="Disordered" evidence="2">
    <location>
        <begin position="37"/>
        <end position="69"/>
    </location>
</feature>
<name>A0ABT1Y627_9FIRM</name>
<evidence type="ECO:0000259" key="3">
    <source>
        <dbReference type="PROSITE" id="PS50968"/>
    </source>
</evidence>